<dbReference type="KEGG" id="hhi:HAH_4172"/>
<dbReference type="eggNOG" id="arCOG07968">
    <property type="taxonomic scope" value="Archaea"/>
</dbReference>
<dbReference type="AlphaFoldDB" id="G0HZQ2"/>
<evidence type="ECO:0000313" key="2">
    <source>
        <dbReference type="Proteomes" id="UP000005629"/>
    </source>
</evidence>
<dbReference type="Proteomes" id="UP000005629">
    <property type="component" value="Chromosome II"/>
</dbReference>
<gene>
    <name evidence="1" type="ordered locus">HAH_4172</name>
</gene>
<reference evidence="1 2" key="1">
    <citation type="journal article" date="2011" name="J. Bacteriol.">
        <title>Complete genome sequence of Haloarcula hispanica, a model haloarchaeon for studying genetics, metabolism, and virus-host interaction.</title>
        <authorList>
            <person name="Liu H."/>
            <person name="Wu Z."/>
            <person name="Li M."/>
            <person name="Zhang F."/>
            <person name="Zheng H."/>
            <person name="Han J."/>
            <person name="Liu J."/>
            <person name="Zhou J."/>
            <person name="Wang S."/>
            <person name="Xiang H."/>
        </authorList>
    </citation>
    <scope>NUCLEOTIDE SEQUENCE [LARGE SCALE GENOMIC DNA]</scope>
    <source>
        <strain evidence="2">ATCC 33960 / DSM 4426 / JCM 8911 / NBRC 102182 / NCIMB 2187 / VKM B-1755</strain>
    </source>
</reference>
<dbReference type="EMBL" id="CP002922">
    <property type="protein sequence ID" value="AEM58847.1"/>
    <property type="molecule type" value="Genomic_DNA"/>
</dbReference>
<evidence type="ECO:0000313" key="1">
    <source>
        <dbReference type="EMBL" id="AEM58847.1"/>
    </source>
</evidence>
<dbReference type="HOGENOM" id="CLU_188835_0_0_2"/>
<proteinExistence type="predicted"/>
<accession>G0HZQ2</accession>
<sequence length="77" mass="8960">MKHTGQPPFPDWIQSAYQTLERAYASGTDELPKSEAHEFLLAESEHIEEHTDAVYVIDRLLDRGWLYEVDGQLRKTE</sequence>
<protein>
    <submittedName>
        <fullName evidence="1">Uncharacterized protein</fullName>
    </submittedName>
</protein>
<organism evidence="1 2">
    <name type="scientific">Haloarcula hispanica (strain ATCC 33960 / DSM 4426 / JCM 8911 / NBRC 102182 / NCIMB 2187 / VKM B-1755)</name>
    <dbReference type="NCBI Taxonomy" id="634497"/>
    <lineage>
        <taxon>Archaea</taxon>
        <taxon>Methanobacteriati</taxon>
        <taxon>Methanobacteriota</taxon>
        <taxon>Stenosarchaea group</taxon>
        <taxon>Halobacteria</taxon>
        <taxon>Halobacteriales</taxon>
        <taxon>Haloarculaceae</taxon>
        <taxon>Haloarcula</taxon>
    </lineage>
</organism>
<name>G0HZQ2_HALHT</name>